<reference evidence="2 3" key="1">
    <citation type="submission" date="2021-03" db="EMBL/GenBank/DDBJ databases">
        <title>Genomic Encyclopedia of Type Strains, Phase IV (KMG-IV): sequencing the most valuable type-strain genomes for metagenomic binning, comparative biology and taxonomic classification.</title>
        <authorList>
            <person name="Goeker M."/>
        </authorList>
    </citation>
    <scope>NUCLEOTIDE SEQUENCE [LARGE SCALE GENOMIC DNA]</scope>
    <source>
        <strain evidence="2 3">DSM 21085</strain>
    </source>
</reference>
<gene>
    <name evidence="2" type="ORF">J2Z82_001570</name>
</gene>
<dbReference type="InterPro" id="IPR021617">
    <property type="entry name" value="DUF3231"/>
</dbReference>
<evidence type="ECO:0000256" key="1">
    <source>
        <dbReference type="SAM" id="Phobius"/>
    </source>
</evidence>
<keyword evidence="1" id="KW-0472">Membrane</keyword>
<proteinExistence type="predicted"/>
<dbReference type="Pfam" id="PF11553">
    <property type="entry name" value="DUF3231"/>
    <property type="match status" value="2"/>
</dbReference>
<feature type="transmembrane region" description="Helical" evidence="1">
    <location>
        <begin position="265"/>
        <end position="287"/>
    </location>
</feature>
<keyword evidence="1" id="KW-0812">Transmembrane</keyword>
<dbReference type="EMBL" id="JAGGKK010000007">
    <property type="protein sequence ID" value="MBP1948634.1"/>
    <property type="molecule type" value="Genomic_DNA"/>
</dbReference>
<evidence type="ECO:0000313" key="3">
    <source>
        <dbReference type="Proteomes" id="UP001519328"/>
    </source>
</evidence>
<name>A0ABS4HD21_9BACI</name>
<dbReference type="Proteomes" id="UP001519328">
    <property type="component" value="Unassembled WGS sequence"/>
</dbReference>
<dbReference type="RefSeq" id="WP_209480187.1">
    <property type="nucleotide sequence ID" value="NZ_JAGGKK010000007.1"/>
</dbReference>
<dbReference type="InterPro" id="IPR012347">
    <property type="entry name" value="Ferritin-like"/>
</dbReference>
<sequence length="337" mass="38069">MENKYHNVPLTSSELANLWTQFQNDSMAICFLGHSLEKVEDSNVREILKFALGLSKSHVGKIKDFLNQANYPVPKGFTKEDVNLEAPPLFSDSLTLYYMYIMTLHGITGYAAATGTSVRADQRSYFIQCNKESMQLYDNIVEVMLQKGIVSRPPIINAPEQTDFVKNQRYLNGWFGKQRPLNAIEIDGLTFNAQKLMVKVVLEIGFSQVTQSKGLRKYFQKGEKICQKHIKILDSVLAGDNLPAPKKWESEVTNSTVPPFSDKLMLYHIVSLVSTAAGFYGAALSVVQRRDLAVQYTRLIGEIGLYAEDGINLMIKNCWLEQPPMVDDREALAKKRK</sequence>
<protein>
    <recommendedName>
        <fullName evidence="4">Transcriptional regulator</fullName>
    </recommendedName>
</protein>
<accession>A0ABS4HD21</accession>
<evidence type="ECO:0008006" key="4">
    <source>
        <dbReference type="Google" id="ProtNLM"/>
    </source>
</evidence>
<dbReference type="Gene3D" id="1.20.1260.10">
    <property type="match status" value="2"/>
</dbReference>
<keyword evidence="1" id="KW-1133">Transmembrane helix</keyword>
<keyword evidence="3" id="KW-1185">Reference proteome</keyword>
<organism evidence="2 3">
    <name type="scientific">Virgibacillus litoralis</name>
    <dbReference type="NCBI Taxonomy" id="578221"/>
    <lineage>
        <taxon>Bacteria</taxon>
        <taxon>Bacillati</taxon>
        <taxon>Bacillota</taxon>
        <taxon>Bacilli</taxon>
        <taxon>Bacillales</taxon>
        <taxon>Bacillaceae</taxon>
        <taxon>Virgibacillus</taxon>
    </lineage>
</organism>
<evidence type="ECO:0000313" key="2">
    <source>
        <dbReference type="EMBL" id="MBP1948634.1"/>
    </source>
</evidence>
<comment type="caution">
    <text evidence="2">The sequence shown here is derived from an EMBL/GenBank/DDBJ whole genome shotgun (WGS) entry which is preliminary data.</text>
</comment>